<accession>A0A7K6EFB1</accession>
<dbReference type="SUPFAM" id="SSF58069">
    <property type="entry name" value="Virus ectodomain"/>
    <property type="match status" value="1"/>
</dbReference>
<evidence type="ECO:0000313" key="1">
    <source>
        <dbReference type="EMBL" id="NWV37653.1"/>
    </source>
</evidence>
<sequence>ILNRIIRLQAVIEIVRNQSSDALKLTARQLTQTRAAVYQNRLALDYLLAEEGGVCGKW</sequence>
<feature type="non-terminal residue" evidence="1">
    <location>
        <position position="58"/>
    </location>
</feature>
<comment type="caution">
    <text evidence="1">The sequence shown here is derived from an EMBL/GenBank/DDBJ whole genome shotgun (WGS) entry which is preliminary data.</text>
</comment>
<gene>
    <name evidence="1" type="primary">Erv31_3</name>
    <name evidence="1" type="ORF">GRAPIC_R15493</name>
</gene>
<dbReference type="Proteomes" id="UP000575029">
    <property type="component" value="Unassembled WGS sequence"/>
</dbReference>
<organism evidence="1 2">
    <name type="scientific">Grantiella picta</name>
    <dbReference type="NCBI Taxonomy" id="266360"/>
    <lineage>
        <taxon>Eukaryota</taxon>
        <taxon>Metazoa</taxon>
        <taxon>Chordata</taxon>
        <taxon>Craniata</taxon>
        <taxon>Vertebrata</taxon>
        <taxon>Euteleostomi</taxon>
        <taxon>Archelosauria</taxon>
        <taxon>Archosauria</taxon>
        <taxon>Dinosauria</taxon>
        <taxon>Saurischia</taxon>
        <taxon>Theropoda</taxon>
        <taxon>Coelurosauria</taxon>
        <taxon>Aves</taxon>
        <taxon>Neognathae</taxon>
        <taxon>Neoaves</taxon>
        <taxon>Telluraves</taxon>
        <taxon>Australaves</taxon>
        <taxon>Passeriformes</taxon>
        <taxon>Meliphagoidea</taxon>
        <taxon>Meliphagidae</taxon>
        <taxon>Grantiella</taxon>
    </lineage>
</organism>
<name>A0A7K6EFB1_9PASS</name>
<dbReference type="InterPro" id="IPR018154">
    <property type="entry name" value="TLV/ENV_coat_polyprotein"/>
</dbReference>
<dbReference type="EMBL" id="VZRM01004780">
    <property type="protein sequence ID" value="NWV37653.1"/>
    <property type="molecule type" value="Genomic_DNA"/>
</dbReference>
<feature type="non-terminal residue" evidence="1">
    <location>
        <position position="1"/>
    </location>
</feature>
<keyword evidence="2" id="KW-1185">Reference proteome</keyword>
<reference evidence="1 2" key="1">
    <citation type="submission" date="2019-09" db="EMBL/GenBank/DDBJ databases">
        <title>Bird 10,000 Genomes (B10K) Project - Family phase.</title>
        <authorList>
            <person name="Zhang G."/>
        </authorList>
    </citation>
    <scope>NUCLEOTIDE SEQUENCE [LARGE SCALE GENOMIC DNA]</scope>
    <source>
        <strain evidence="1">B10K-DU-029-50</strain>
        <tissue evidence="1">Heart</tissue>
    </source>
</reference>
<protein>
    <submittedName>
        <fullName evidence="1">ENR1 protein</fullName>
    </submittedName>
</protein>
<dbReference type="AlphaFoldDB" id="A0A7K6EFB1"/>
<evidence type="ECO:0000313" key="2">
    <source>
        <dbReference type="Proteomes" id="UP000575029"/>
    </source>
</evidence>
<proteinExistence type="predicted"/>
<dbReference type="Gene3D" id="1.10.287.210">
    <property type="match status" value="1"/>
</dbReference>
<dbReference type="PANTHER" id="PTHR10424">
    <property type="entry name" value="VIRAL ENVELOPE PROTEIN"/>
    <property type="match status" value="1"/>
</dbReference>
<dbReference type="PANTHER" id="PTHR10424:SF68">
    <property type="entry name" value="ENDOGENOUS RETROVIRUS GROUP 3 MEMBER 1 ENV POLYPROTEIN"/>
    <property type="match status" value="1"/>
</dbReference>